<dbReference type="Proteomes" id="UP001203761">
    <property type="component" value="Unassembled WGS sequence"/>
</dbReference>
<name>A0ABT0R3D8_9MICO</name>
<comment type="caution">
    <text evidence="1">The sequence shown here is derived from an EMBL/GenBank/DDBJ whole genome shotgun (WGS) entry which is preliminary data.</text>
</comment>
<dbReference type="RefSeq" id="WP_249738530.1">
    <property type="nucleotide sequence ID" value="NZ_JAKNCJ010000014.1"/>
</dbReference>
<accession>A0ABT0R3D8</accession>
<organism evidence="1 2">
    <name type="scientific">Brachybacterium equifaecis</name>
    <dbReference type="NCBI Taxonomy" id="2910770"/>
    <lineage>
        <taxon>Bacteria</taxon>
        <taxon>Bacillati</taxon>
        <taxon>Actinomycetota</taxon>
        <taxon>Actinomycetes</taxon>
        <taxon>Micrococcales</taxon>
        <taxon>Dermabacteraceae</taxon>
        <taxon>Brachybacterium</taxon>
    </lineage>
</organism>
<proteinExistence type="predicted"/>
<protein>
    <submittedName>
        <fullName evidence="1">Uncharacterized protein</fullName>
    </submittedName>
</protein>
<gene>
    <name evidence="1" type="ORF">Bequi_13870</name>
</gene>
<evidence type="ECO:0000313" key="2">
    <source>
        <dbReference type="Proteomes" id="UP001203761"/>
    </source>
</evidence>
<reference evidence="1" key="1">
    <citation type="submission" date="2022-02" db="EMBL/GenBank/DDBJ databases">
        <authorList>
            <person name="Lee M."/>
            <person name="Kim S.-J."/>
            <person name="Jung M.-Y."/>
        </authorList>
    </citation>
    <scope>NUCLEOTIDE SEQUENCE</scope>
    <source>
        <strain evidence="1">JHP9</strain>
    </source>
</reference>
<evidence type="ECO:0000313" key="1">
    <source>
        <dbReference type="EMBL" id="MCL6424453.1"/>
    </source>
</evidence>
<sequence length="142" mass="15670">MSNEKYTVGQQVLIVSKNFGDADVRSGIVSKVGRRYVHAASIDQLERLRGTADIYGMKPDAFPFVMFDIATNRTPGGFGDDAMQIWTPEGWEAEKVRLEGMKRLKAAVDAAPGWGSAGWLNYLSSETCERIIADLEAVTPKR</sequence>
<dbReference type="EMBL" id="JAKNCJ010000014">
    <property type="protein sequence ID" value="MCL6424453.1"/>
    <property type="molecule type" value="Genomic_DNA"/>
</dbReference>
<dbReference type="InterPro" id="IPR056982">
    <property type="entry name" value="Phage_ProQ_C-like"/>
</dbReference>
<dbReference type="Pfam" id="PF24203">
    <property type="entry name" value="Phage_ProQ_C_like"/>
    <property type="match status" value="1"/>
</dbReference>
<keyword evidence="2" id="KW-1185">Reference proteome</keyword>